<dbReference type="Gene3D" id="3.50.50.60">
    <property type="entry name" value="FAD/NAD(P)-binding domain"/>
    <property type="match status" value="1"/>
</dbReference>
<sequence length="40" mass="4396">MYYSYGNYEAFARPKKPENVENKSAYLIGSGLASLAAACF</sequence>
<evidence type="ECO:0000313" key="2">
    <source>
        <dbReference type="Proteomes" id="UP000254116"/>
    </source>
</evidence>
<keyword evidence="1" id="KW-0456">Lyase</keyword>
<evidence type="ECO:0000313" key="1">
    <source>
        <dbReference type="EMBL" id="SUL30527.1"/>
    </source>
</evidence>
<dbReference type="Proteomes" id="UP000254116">
    <property type="component" value="Unassembled WGS sequence"/>
</dbReference>
<dbReference type="GO" id="GO:0050151">
    <property type="term" value="F:oleate hydratase activity"/>
    <property type="evidence" value="ECO:0007669"/>
    <property type="project" value="UniProtKB-EC"/>
</dbReference>
<accession>A0A380ECY0</accession>
<dbReference type="EMBL" id="UHBY01000003">
    <property type="protein sequence ID" value="SUL30527.1"/>
    <property type="molecule type" value="Genomic_DNA"/>
</dbReference>
<dbReference type="InterPro" id="IPR036188">
    <property type="entry name" value="FAD/NAD-bd_sf"/>
</dbReference>
<organism evidence="1 2">
    <name type="scientific">Staphylococcus aureus</name>
    <dbReference type="NCBI Taxonomy" id="1280"/>
    <lineage>
        <taxon>Bacteria</taxon>
        <taxon>Bacillati</taxon>
        <taxon>Bacillota</taxon>
        <taxon>Bacilli</taxon>
        <taxon>Bacillales</taxon>
        <taxon>Staphylococcaceae</taxon>
        <taxon>Staphylococcus</taxon>
    </lineage>
</organism>
<proteinExistence type="predicted"/>
<protein>
    <submittedName>
        <fullName evidence="1">Myosin-cross-reactive antigen</fullName>
        <ecNumber evidence="1">4.2.1.53</ecNumber>
    </submittedName>
</protein>
<reference evidence="1 2" key="1">
    <citation type="submission" date="2018-06" db="EMBL/GenBank/DDBJ databases">
        <authorList>
            <consortium name="Pathogen Informatics"/>
            <person name="Doyle S."/>
        </authorList>
    </citation>
    <scope>NUCLEOTIDE SEQUENCE [LARGE SCALE GENOMIC DNA]</scope>
    <source>
        <strain evidence="1 2">NCTC10702</strain>
    </source>
</reference>
<name>A0A380ECY0_STAAU</name>
<gene>
    <name evidence="1" type="ORF">NCTC10702_00250</name>
</gene>
<dbReference type="EC" id="4.2.1.53" evidence="1"/>
<dbReference type="AlphaFoldDB" id="A0A380ECY0"/>